<organism evidence="1 2">
    <name type="scientific">Racocetra persica</name>
    <dbReference type="NCBI Taxonomy" id="160502"/>
    <lineage>
        <taxon>Eukaryota</taxon>
        <taxon>Fungi</taxon>
        <taxon>Fungi incertae sedis</taxon>
        <taxon>Mucoromycota</taxon>
        <taxon>Glomeromycotina</taxon>
        <taxon>Glomeromycetes</taxon>
        <taxon>Diversisporales</taxon>
        <taxon>Gigasporaceae</taxon>
        <taxon>Racocetra</taxon>
    </lineage>
</organism>
<dbReference type="Proteomes" id="UP000789920">
    <property type="component" value="Unassembled WGS sequence"/>
</dbReference>
<dbReference type="EMBL" id="CAJVQC010016803">
    <property type="protein sequence ID" value="CAG8679888.1"/>
    <property type="molecule type" value="Genomic_DNA"/>
</dbReference>
<name>A0ACA9NVR7_9GLOM</name>
<gene>
    <name evidence="1" type="ORF">RPERSI_LOCUS9062</name>
</gene>
<feature type="non-terminal residue" evidence="1">
    <location>
        <position position="77"/>
    </location>
</feature>
<evidence type="ECO:0000313" key="2">
    <source>
        <dbReference type="Proteomes" id="UP000789920"/>
    </source>
</evidence>
<evidence type="ECO:0000313" key="1">
    <source>
        <dbReference type="EMBL" id="CAG8679888.1"/>
    </source>
</evidence>
<sequence>MHKTLNMLLKDFITDAKSKIESPKYETFMDTEINNPLVTRHKEKPPKRYKSNVEITQFKREDNTINERNQDTTHNRK</sequence>
<accession>A0ACA9NVR7</accession>
<keyword evidence="2" id="KW-1185">Reference proteome</keyword>
<reference evidence="1" key="1">
    <citation type="submission" date="2021-06" db="EMBL/GenBank/DDBJ databases">
        <authorList>
            <person name="Kallberg Y."/>
            <person name="Tangrot J."/>
            <person name="Rosling A."/>
        </authorList>
    </citation>
    <scope>NUCLEOTIDE SEQUENCE</scope>
    <source>
        <strain evidence="1">MA461A</strain>
    </source>
</reference>
<protein>
    <submittedName>
        <fullName evidence="1">25005_t:CDS:1</fullName>
    </submittedName>
</protein>
<comment type="caution">
    <text evidence="1">The sequence shown here is derived from an EMBL/GenBank/DDBJ whole genome shotgun (WGS) entry which is preliminary data.</text>
</comment>
<proteinExistence type="predicted"/>